<dbReference type="Pfam" id="PF00072">
    <property type="entry name" value="Response_reg"/>
    <property type="match status" value="1"/>
</dbReference>
<comment type="subcellular location">
    <subcellularLocation>
        <location evidence="6">Cytoplasm</location>
    </subcellularLocation>
</comment>
<dbReference type="OrthoDB" id="9793421at2"/>
<dbReference type="RefSeq" id="WP_107299337.1">
    <property type="nucleotide sequence ID" value="NZ_PYMB01000008.1"/>
</dbReference>
<feature type="domain" description="Response regulatory" evidence="10">
    <location>
        <begin position="4"/>
        <end position="121"/>
    </location>
</feature>
<gene>
    <name evidence="6" type="primary">cheB</name>
    <name evidence="12" type="ORF">C9J01_17065</name>
</gene>
<comment type="function">
    <text evidence="6">Involved in chemotaxis. Part of a chemotaxis signal transduction system that modulates chemotaxis in response to various stimuli. Catalyzes the demethylation of specific methylglutamate residues introduced into the chemoreceptors (methyl-accepting chemotaxis proteins or MCP) by CheR. Also mediates the irreversible deamidation of specific glutamine residues to glutamic acid.</text>
</comment>
<dbReference type="FunFam" id="3.40.50.180:FF:000001">
    <property type="entry name" value="Protein-glutamate methylesterase/protein-glutamine glutaminase"/>
    <property type="match status" value="1"/>
</dbReference>
<organism evidence="12 13">
    <name type="scientific">Photobacterium rosenbergii</name>
    <dbReference type="NCBI Taxonomy" id="294936"/>
    <lineage>
        <taxon>Bacteria</taxon>
        <taxon>Pseudomonadati</taxon>
        <taxon>Pseudomonadota</taxon>
        <taxon>Gammaproteobacteria</taxon>
        <taxon>Vibrionales</taxon>
        <taxon>Vibrionaceae</taxon>
        <taxon>Photobacterium</taxon>
    </lineage>
</organism>
<dbReference type="PANTHER" id="PTHR42872:SF3">
    <property type="entry name" value="PROTEIN-GLUTAMATE METHYLESTERASE_PROTEIN-GLUTAMINE GLUTAMINASE 1"/>
    <property type="match status" value="1"/>
</dbReference>
<accession>A0A2T3NBF2</accession>
<evidence type="ECO:0000256" key="2">
    <source>
        <dbReference type="ARBA" id="ARBA00022500"/>
    </source>
</evidence>
<evidence type="ECO:0000313" key="12">
    <source>
        <dbReference type="EMBL" id="PSW11170.1"/>
    </source>
</evidence>
<dbReference type="PIRSF" id="PIRSF000876">
    <property type="entry name" value="RR_chemtxs_CheB"/>
    <property type="match status" value="1"/>
</dbReference>
<evidence type="ECO:0000256" key="8">
    <source>
        <dbReference type="PROSITE-ProRule" id="PRU00169"/>
    </source>
</evidence>
<evidence type="ECO:0000256" key="1">
    <source>
        <dbReference type="ARBA" id="ARBA00022490"/>
    </source>
</evidence>
<dbReference type="Pfam" id="PF01339">
    <property type="entry name" value="CheB_methylest"/>
    <property type="match status" value="1"/>
</dbReference>
<comment type="caution">
    <text evidence="12">The sequence shown here is derived from an EMBL/GenBank/DDBJ whole genome shotgun (WGS) entry which is preliminary data.</text>
</comment>
<comment type="catalytic activity">
    <reaction evidence="5 6">
        <text>[protein]-L-glutamate 5-O-methyl ester + H2O = L-glutamyl-[protein] + methanol + H(+)</text>
        <dbReference type="Rhea" id="RHEA:23236"/>
        <dbReference type="Rhea" id="RHEA-COMP:10208"/>
        <dbReference type="Rhea" id="RHEA-COMP:10311"/>
        <dbReference type="ChEBI" id="CHEBI:15377"/>
        <dbReference type="ChEBI" id="CHEBI:15378"/>
        <dbReference type="ChEBI" id="CHEBI:17790"/>
        <dbReference type="ChEBI" id="CHEBI:29973"/>
        <dbReference type="ChEBI" id="CHEBI:82795"/>
        <dbReference type="EC" id="3.1.1.61"/>
    </reaction>
</comment>
<evidence type="ECO:0000313" key="13">
    <source>
        <dbReference type="Proteomes" id="UP000241346"/>
    </source>
</evidence>
<feature type="modified residue" description="4-aspartylphosphate" evidence="6 8">
    <location>
        <position position="55"/>
    </location>
</feature>
<dbReference type="CDD" id="cd16432">
    <property type="entry name" value="CheB_Rec"/>
    <property type="match status" value="1"/>
</dbReference>
<comment type="catalytic activity">
    <reaction evidence="6">
        <text>L-glutaminyl-[protein] + H2O = L-glutamyl-[protein] + NH4(+)</text>
        <dbReference type="Rhea" id="RHEA:16441"/>
        <dbReference type="Rhea" id="RHEA-COMP:10207"/>
        <dbReference type="Rhea" id="RHEA-COMP:10208"/>
        <dbReference type="ChEBI" id="CHEBI:15377"/>
        <dbReference type="ChEBI" id="CHEBI:28938"/>
        <dbReference type="ChEBI" id="CHEBI:29973"/>
        <dbReference type="ChEBI" id="CHEBI:30011"/>
        <dbReference type="EC" id="3.5.1.44"/>
    </reaction>
</comment>
<dbReference type="NCBIfam" id="NF001965">
    <property type="entry name" value="PRK00742.1"/>
    <property type="match status" value="1"/>
</dbReference>
<feature type="region of interest" description="Disordered" evidence="9">
    <location>
        <begin position="140"/>
        <end position="201"/>
    </location>
</feature>
<keyword evidence="1 6" id="KW-0963">Cytoplasm</keyword>
<evidence type="ECO:0000256" key="5">
    <source>
        <dbReference type="ARBA" id="ARBA00048267"/>
    </source>
</evidence>
<comment type="similarity">
    <text evidence="6">Belongs to the CheB family.</text>
</comment>
<dbReference type="EMBL" id="PYMB01000008">
    <property type="protein sequence ID" value="PSW11170.1"/>
    <property type="molecule type" value="Genomic_DNA"/>
</dbReference>
<dbReference type="SMART" id="SM00448">
    <property type="entry name" value="REC"/>
    <property type="match status" value="1"/>
</dbReference>
<name>A0A2T3NBF2_9GAMM</name>
<dbReference type="HAMAP" id="MF_00099">
    <property type="entry name" value="CheB_chemtxs"/>
    <property type="match status" value="1"/>
</dbReference>
<keyword evidence="4 6" id="KW-0378">Hydrolase</keyword>
<dbReference type="GO" id="GO:0000156">
    <property type="term" value="F:phosphorelay response regulator activity"/>
    <property type="evidence" value="ECO:0007669"/>
    <property type="project" value="InterPro"/>
</dbReference>
<reference evidence="12 13" key="1">
    <citation type="submission" date="2018-03" db="EMBL/GenBank/DDBJ databases">
        <title>Whole genome sequencing of Histamine producing bacteria.</title>
        <authorList>
            <person name="Butler K."/>
        </authorList>
    </citation>
    <scope>NUCLEOTIDE SEQUENCE [LARGE SCALE GENOMIC DNA]</scope>
    <source>
        <strain evidence="12 13">DSM 19138</strain>
    </source>
</reference>
<dbReference type="Gene3D" id="3.40.50.180">
    <property type="entry name" value="Methylesterase CheB, C-terminal domain"/>
    <property type="match status" value="1"/>
</dbReference>
<dbReference type="GO" id="GO:0005737">
    <property type="term" value="C:cytoplasm"/>
    <property type="evidence" value="ECO:0007669"/>
    <property type="project" value="UniProtKB-SubCell"/>
</dbReference>
<dbReference type="SUPFAM" id="SSF52172">
    <property type="entry name" value="CheY-like"/>
    <property type="match status" value="1"/>
</dbReference>
<dbReference type="AlphaFoldDB" id="A0A2T3NBF2"/>
<evidence type="ECO:0000256" key="3">
    <source>
        <dbReference type="ARBA" id="ARBA00022553"/>
    </source>
</evidence>
<dbReference type="GO" id="GO:0006935">
    <property type="term" value="P:chemotaxis"/>
    <property type="evidence" value="ECO:0007669"/>
    <property type="project" value="UniProtKB-UniRule"/>
</dbReference>
<keyword evidence="3 6" id="KW-0597">Phosphoprotein</keyword>
<dbReference type="PROSITE" id="PS50110">
    <property type="entry name" value="RESPONSE_REGULATORY"/>
    <property type="match status" value="1"/>
</dbReference>
<evidence type="ECO:0000256" key="6">
    <source>
        <dbReference type="HAMAP-Rule" id="MF_00099"/>
    </source>
</evidence>
<dbReference type="PANTHER" id="PTHR42872">
    <property type="entry name" value="PROTEIN-GLUTAMATE METHYLESTERASE/PROTEIN-GLUTAMINE GLUTAMINASE"/>
    <property type="match status" value="1"/>
</dbReference>
<dbReference type="GO" id="GO:0050568">
    <property type="term" value="F:protein-glutamine glutaminase activity"/>
    <property type="evidence" value="ECO:0007669"/>
    <property type="project" value="UniProtKB-UniRule"/>
</dbReference>
<dbReference type="InterPro" id="IPR000673">
    <property type="entry name" value="Sig_transdc_resp-reg_Me-estase"/>
</dbReference>
<evidence type="ECO:0000259" key="10">
    <source>
        <dbReference type="PROSITE" id="PS50110"/>
    </source>
</evidence>
<evidence type="ECO:0000256" key="7">
    <source>
        <dbReference type="PROSITE-ProRule" id="PRU00050"/>
    </source>
</evidence>
<dbReference type="InterPro" id="IPR001789">
    <property type="entry name" value="Sig_transdc_resp-reg_receiver"/>
</dbReference>
<dbReference type="PROSITE" id="PS50122">
    <property type="entry name" value="CHEB"/>
    <property type="match status" value="1"/>
</dbReference>
<evidence type="ECO:0000259" key="11">
    <source>
        <dbReference type="PROSITE" id="PS50122"/>
    </source>
</evidence>
<comment type="domain">
    <text evidence="6">Contains a C-terminal catalytic domain, and an N-terminal region which modulates catalytic activity.</text>
</comment>
<feature type="domain" description="CheB-type methylesterase" evidence="11">
    <location>
        <begin position="207"/>
        <end position="400"/>
    </location>
</feature>
<dbReference type="Gene3D" id="3.40.50.2300">
    <property type="match status" value="1"/>
</dbReference>
<evidence type="ECO:0000256" key="4">
    <source>
        <dbReference type="ARBA" id="ARBA00022801"/>
    </source>
</evidence>
<dbReference type="GO" id="GO:0008984">
    <property type="term" value="F:protein-glutamate methylesterase activity"/>
    <property type="evidence" value="ECO:0007669"/>
    <property type="project" value="UniProtKB-UniRule"/>
</dbReference>
<dbReference type="CDD" id="cd17541">
    <property type="entry name" value="REC_CheB-like"/>
    <property type="match status" value="1"/>
</dbReference>
<proteinExistence type="inferred from homology"/>
<feature type="compositionally biased region" description="Low complexity" evidence="9">
    <location>
        <begin position="166"/>
        <end position="186"/>
    </location>
</feature>
<dbReference type="InterPro" id="IPR011006">
    <property type="entry name" value="CheY-like_superfamily"/>
</dbReference>
<keyword evidence="2 6" id="KW-0145">Chemotaxis</keyword>
<dbReference type="InterPro" id="IPR035909">
    <property type="entry name" value="CheB_C"/>
</dbReference>
<protein>
    <recommendedName>
        <fullName evidence="6">Protein-glutamate methylesterase/protein-glutamine glutaminase</fullName>
        <ecNumber evidence="6">3.1.1.61</ecNumber>
        <ecNumber evidence="6">3.5.1.44</ecNumber>
    </recommendedName>
</protein>
<sequence length="400" mass="42986">MAVKVLVVDDSSFFRRRVSEILNADPRLEVVGNAVNGKEAVDLASRLHPDVITMDIEMPVMDGITAVREIMKANPTPILMFSSLTHEGAKATLDALDAGALDFLPKKFEDIARNRDEAVSLLQKRVTELARKRVFMRRPARTATPLRDPSRDNSLETARPLSATRSPLGSQSLSSSSSMKSANSVSALRQPVARPSAVKPAARFKSSGKKYQLMAIGTSTGGPVALQKILTALPANFPLPIVLIQHMPATFTAAFAARLDNLCKISVKEAQDGDVLKPGMAYLAPGGMQMMLDGRPGAVRLRIIDGGDRMNYKPCVDVTFGSAAKVYHDKVLSMVLTGMGADGREGARMLKNSGATIWAQDEDSCVVYGMPQAVAKAGISSEDLPLERIAERISVELGLA</sequence>
<dbReference type="InterPro" id="IPR008248">
    <property type="entry name" value="CheB-like"/>
</dbReference>
<comment type="PTM">
    <text evidence="6">Phosphorylated by CheA. Phosphorylation of the N-terminal regulatory domain activates the methylesterase activity.</text>
</comment>
<feature type="active site" evidence="6 7">
    <location>
        <position position="219"/>
    </location>
</feature>
<evidence type="ECO:0000256" key="9">
    <source>
        <dbReference type="SAM" id="MobiDB-lite"/>
    </source>
</evidence>
<feature type="active site" evidence="6 7">
    <location>
        <position position="246"/>
    </location>
</feature>
<dbReference type="SUPFAM" id="SSF52738">
    <property type="entry name" value="Methylesterase CheB, C-terminal domain"/>
    <property type="match status" value="1"/>
</dbReference>
<dbReference type="Proteomes" id="UP000241346">
    <property type="component" value="Unassembled WGS sequence"/>
</dbReference>
<dbReference type="EC" id="3.1.1.61" evidence="6"/>
<feature type="active site" evidence="6 7">
    <location>
        <position position="342"/>
    </location>
</feature>
<dbReference type="FunFam" id="3.40.50.2300:FF:000077">
    <property type="entry name" value="Chemotaxis response regulator"/>
    <property type="match status" value="1"/>
</dbReference>
<dbReference type="EC" id="3.5.1.44" evidence="6"/>